<dbReference type="EMBL" id="JARKHS020010962">
    <property type="protein sequence ID" value="KAK8778257.1"/>
    <property type="molecule type" value="Genomic_DNA"/>
</dbReference>
<dbReference type="InterPro" id="IPR037272">
    <property type="entry name" value="SNS_sf"/>
</dbReference>
<feature type="region of interest" description="Disordered" evidence="1">
    <location>
        <begin position="167"/>
        <end position="197"/>
    </location>
</feature>
<accession>A0AAQ4EU65</accession>
<dbReference type="SUPFAM" id="SSF161070">
    <property type="entry name" value="SNF-like"/>
    <property type="match status" value="1"/>
</dbReference>
<dbReference type="Proteomes" id="UP001321473">
    <property type="component" value="Unassembled WGS sequence"/>
</dbReference>
<evidence type="ECO:0000313" key="3">
    <source>
        <dbReference type="EMBL" id="KAK8778257.1"/>
    </source>
</evidence>
<comment type="caution">
    <text evidence="3">The sequence shown here is derived from an EMBL/GenBank/DDBJ whole genome shotgun (WGS) entry which is preliminary data.</text>
</comment>
<proteinExistence type="predicted"/>
<keyword evidence="4" id="KW-1185">Reference proteome</keyword>
<sequence length="252" mass="26882">MAYVALLLSMYHAPIVAYSLIYLAECFLYQLPWDSCPGSRTAVNGTASNTSSSPSSPSGFISTDDGCYEIRQGLVSDTITFFFHVQALSVVIVYLSTLLLCVLCAAAMAQDGAPLGLWACFKPDPWKLIDIKDLYSALEPEATYGPRGRAEFMRYQMTLGERNALPCSMSPESRRDVGGSPATSVRRRASSGLMTSPSEKPKIVVVSATGLIEGSGSSALGSGVVVATPAMSSAASPRRNDKGNRSKSRARK</sequence>
<gene>
    <name evidence="3" type="ORF">V5799_020399</name>
</gene>
<keyword evidence="2" id="KW-1133">Transmembrane helix</keyword>
<evidence type="ECO:0000313" key="4">
    <source>
        <dbReference type="Proteomes" id="UP001321473"/>
    </source>
</evidence>
<organism evidence="3 4">
    <name type="scientific">Amblyomma americanum</name>
    <name type="common">Lone star tick</name>
    <dbReference type="NCBI Taxonomy" id="6943"/>
    <lineage>
        <taxon>Eukaryota</taxon>
        <taxon>Metazoa</taxon>
        <taxon>Ecdysozoa</taxon>
        <taxon>Arthropoda</taxon>
        <taxon>Chelicerata</taxon>
        <taxon>Arachnida</taxon>
        <taxon>Acari</taxon>
        <taxon>Parasitiformes</taxon>
        <taxon>Ixodida</taxon>
        <taxon>Ixodoidea</taxon>
        <taxon>Ixodidae</taxon>
        <taxon>Amblyomminae</taxon>
        <taxon>Amblyomma</taxon>
    </lineage>
</organism>
<reference evidence="3 4" key="1">
    <citation type="journal article" date="2023" name="Arcadia Sci">
        <title>De novo assembly of a long-read Amblyomma americanum tick genome.</title>
        <authorList>
            <person name="Chou S."/>
            <person name="Poskanzer K.E."/>
            <person name="Rollins M."/>
            <person name="Thuy-Boun P.S."/>
        </authorList>
    </citation>
    <scope>NUCLEOTIDE SEQUENCE [LARGE SCALE GENOMIC DNA]</scope>
    <source>
        <strain evidence="3">F_SG_1</strain>
        <tissue evidence="3">Salivary glands</tissue>
    </source>
</reference>
<protein>
    <submittedName>
        <fullName evidence="3">Uncharacterized protein</fullName>
    </submittedName>
</protein>
<evidence type="ECO:0000256" key="2">
    <source>
        <dbReference type="SAM" id="Phobius"/>
    </source>
</evidence>
<evidence type="ECO:0000256" key="1">
    <source>
        <dbReference type="SAM" id="MobiDB-lite"/>
    </source>
</evidence>
<feature type="region of interest" description="Disordered" evidence="1">
    <location>
        <begin position="229"/>
        <end position="252"/>
    </location>
</feature>
<name>A0AAQ4EU65_AMBAM</name>
<keyword evidence="2" id="KW-0812">Transmembrane</keyword>
<feature type="transmembrane region" description="Helical" evidence="2">
    <location>
        <begin position="81"/>
        <end position="108"/>
    </location>
</feature>
<dbReference type="AlphaFoldDB" id="A0AAQ4EU65"/>
<keyword evidence="2" id="KW-0472">Membrane</keyword>